<accession>A0A5J5KXG4</accession>
<feature type="transmembrane region" description="Helical" evidence="1">
    <location>
        <begin position="34"/>
        <end position="53"/>
    </location>
</feature>
<dbReference type="Proteomes" id="UP000325957">
    <property type="component" value="Unassembled WGS sequence"/>
</dbReference>
<name>A0A5J5KXG4_9MICC</name>
<feature type="transmembrane region" description="Helical" evidence="1">
    <location>
        <begin position="97"/>
        <end position="115"/>
    </location>
</feature>
<evidence type="ECO:0000313" key="2">
    <source>
        <dbReference type="EMBL" id="KAA9393431.1"/>
    </source>
</evidence>
<organism evidence="2 3">
    <name type="scientific">Kocuria coralli</name>
    <dbReference type="NCBI Taxonomy" id="1461025"/>
    <lineage>
        <taxon>Bacteria</taxon>
        <taxon>Bacillati</taxon>
        <taxon>Actinomycetota</taxon>
        <taxon>Actinomycetes</taxon>
        <taxon>Micrococcales</taxon>
        <taxon>Micrococcaceae</taxon>
        <taxon>Kocuria</taxon>
    </lineage>
</organism>
<comment type="caution">
    <text evidence="2">The sequence shown here is derived from an EMBL/GenBank/DDBJ whole genome shotgun (WGS) entry which is preliminary data.</text>
</comment>
<dbReference type="EMBL" id="SZWF01000019">
    <property type="protein sequence ID" value="KAA9393431.1"/>
    <property type="molecule type" value="Genomic_DNA"/>
</dbReference>
<feature type="transmembrane region" description="Helical" evidence="1">
    <location>
        <begin position="6"/>
        <end position="27"/>
    </location>
</feature>
<proteinExistence type="predicted"/>
<evidence type="ECO:0000313" key="3">
    <source>
        <dbReference type="Proteomes" id="UP000325957"/>
    </source>
</evidence>
<gene>
    <name evidence="2" type="ORF">FCK90_12360</name>
</gene>
<sequence length="116" mass="12211">MTFLHSLLVLIHILGAAVIVGTWVATFKKPTVTTWQFGASIAMLISGLLLVTLNEFDPDIAVNHAKVAVKLLLALGVFVAALIGWRKQRAGQPVSTGLAHGTGGTALIAMVVAVLW</sequence>
<reference evidence="2 3" key="1">
    <citation type="submission" date="2019-05" db="EMBL/GenBank/DDBJ databases">
        <title>Kocuria coralli sp. nov., a novel actinobacterium isolated from coral reef seawater.</title>
        <authorList>
            <person name="Li J."/>
        </authorList>
    </citation>
    <scope>NUCLEOTIDE SEQUENCE [LARGE SCALE GENOMIC DNA]</scope>
    <source>
        <strain evidence="2 3">SCSIO 13007</strain>
    </source>
</reference>
<feature type="transmembrane region" description="Helical" evidence="1">
    <location>
        <begin position="65"/>
        <end position="85"/>
    </location>
</feature>
<protein>
    <recommendedName>
        <fullName evidence="4">Fe-S protein</fullName>
    </recommendedName>
</protein>
<dbReference type="OrthoDB" id="3830423at2"/>
<keyword evidence="3" id="KW-1185">Reference proteome</keyword>
<evidence type="ECO:0008006" key="4">
    <source>
        <dbReference type="Google" id="ProtNLM"/>
    </source>
</evidence>
<keyword evidence="1" id="KW-0472">Membrane</keyword>
<keyword evidence="1" id="KW-0812">Transmembrane</keyword>
<evidence type="ECO:0000256" key="1">
    <source>
        <dbReference type="SAM" id="Phobius"/>
    </source>
</evidence>
<keyword evidence="1" id="KW-1133">Transmembrane helix</keyword>
<dbReference type="RefSeq" id="WP_158034603.1">
    <property type="nucleotide sequence ID" value="NZ_ML708624.1"/>
</dbReference>
<dbReference type="AlphaFoldDB" id="A0A5J5KXG4"/>